<protein>
    <submittedName>
        <fullName evidence="2">Uncharacterized protein</fullName>
    </submittedName>
</protein>
<keyword evidence="1" id="KW-0812">Transmembrane</keyword>
<dbReference type="AlphaFoldDB" id="A0ABD2IM23"/>
<evidence type="ECO:0000313" key="2">
    <source>
        <dbReference type="EMBL" id="KAL3078890.1"/>
    </source>
</evidence>
<evidence type="ECO:0000313" key="3">
    <source>
        <dbReference type="Proteomes" id="UP001620645"/>
    </source>
</evidence>
<comment type="caution">
    <text evidence="2">The sequence shown here is derived from an EMBL/GenBank/DDBJ whole genome shotgun (WGS) entry which is preliminary data.</text>
</comment>
<feature type="transmembrane region" description="Helical" evidence="1">
    <location>
        <begin position="51"/>
        <end position="72"/>
    </location>
</feature>
<dbReference type="EMBL" id="JBICCN010000309">
    <property type="protein sequence ID" value="KAL3078890.1"/>
    <property type="molecule type" value="Genomic_DNA"/>
</dbReference>
<keyword evidence="1" id="KW-0472">Membrane</keyword>
<sequence>MDFSSSFGSNSSVNFSQSVANSSFECIDMNDYYWQNRHDLTTRPAVMRTFAALYATIILLGVVGNACVVIAIARVKSLQARLCLANIREKDIDAVGATIFGIL</sequence>
<proteinExistence type="predicted"/>
<name>A0ABD2IM23_HETSC</name>
<keyword evidence="1" id="KW-1133">Transmembrane helix</keyword>
<dbReference type="Proteomes" id="UP001620645">
    <property type="component" value="Unassembled WGS sequence"/>
</dbReference>
<keyword evidence="3" id="KW-1185">Reference proteome</keyword>
<gene>
    <name evidence="2" type="ORF">niasHS_014672</name>
</gene>
<organism evidence="2 3">
    <name type="scientific">Heterodera schachtii</name>
    <name type="common">Sugarbeet cyst nematode worm</name>
    <name type="synonym">Tylenchus schachtii</name>
    <dbReference type="NCBI Taxonomy" id="97005"/>
    <lineage>
        <taxon>Eukaryota</taxon>
        <taxon>Metazoa</taxon>
        <taxon>Ecdysozoa</taxon>
        <taxon>Nematoda</taxon>
        <taxon>Chromadorea</taxon>
        <taxon>Rhabditida</taxon>
        <taxon>Tylenchina</taxon>
        <taxon>Tylenchomorpha</taxon>
        <taxon>Tylenchoidea</taxon>
        <taxon>Heteroderidae</taxon>
        <taxon>Heteroderinae</taxon>
        <taxon>Heterodera</taxon>
    </lineage>
</organism>
<reference evidence="2 3" key="1">
    <citation type="submission" date="2024-10" db="EMBL/GenBank/DDBJ databases">
        <authorList>
            <person name="Kim D."/>
        </authorList>
    </citation>
    <scope>NUCLEOTIDE SEQUENCE [LARGE SCALE GENOMIC DNA]</scope>
    <source>
        <strain evidence="2">Taebaek</strain>
    </source>
</reference>
<dbReference type="Gene3D" id="1.20.1070.10">
    <property type="entry name" value="Rhodopsin 7-helix transmembrane proteins"/>
    <property type="match status" value="1"/>
</dbReference>
<dbReference type="SUPFAM" id="SSF81321">
    <property type="entry name" value="Family A G protein-coupled receptor-like"/>
    <property type="match status" value="1"/>
</dbReference>
<evidence type="ECO:0000256" key="1">
    <source>
        <dbReference type="SAM" id="Phobius"/>
    </source>
</evidence>
<accession>A0ABD2IM23</accession>